<gene>
    <name evidence="1" type="ORF">HPB47_015587</name>
</gene>
<organism evidence="1 2">
    <name type="scientific">Ixodes persulcatus</name>
    <name type="common">Taiga tick</name>
    <dbReference type="NCBI Taxonomy" id="34615"/>
    <lineage>
        <taxon>Eukaryota</taxon>
        <taxon>Metazoa</taxon>
        <taxon>Ecdysozoa</taxon>
        <taxon>Arthropoda</taxon>
        <taxon>Chelicerata</taxon>
        <taxon>Arachnida</taxon>
        <taxon>Acari</taxon>
        <taxon>Parasitiformes</taxon>
        <taxon>Ixodida</taxon>
        <taxon>Ixodoidea</taxon>
        <taxon>Ixodidae</taxon>
        <taxon>Ixodinae</taxon>
        <taxon>Ixodes</taxon>
    </lineage>
</organism>
<keyword evidence="2" id="KW-1185">Reference proteome</keyword>
<accession>A0AC60QT18</accession>
<comment type="caution">
    <text evidence="1">The sequence shown here is derived from an EMBL/GenBank/DDBJ whole genome shotgun (WGS) entry which is preliminary data.</text>
</comment>
<protein>
    <submittedName>
        <fullName evidence="1">Uncharacterized protein</fullName>
    </submittedName>
</protein>
<name>A0AC60QT18_IXOPE</name>
<proteinExistence type="predicted"/>
<evidence type="ECO:0000313" key="2">
    <source>
        <dbReference type="Proteomes" id="UP000805193"/>
    </source>
</evidence>
<dbReference type="EMBL" id="JABSTQ010004245">
    <property type="protein sequence ID" value="KAG0442818.1"/>
    <property type="molecule type" value="Genomic_DNA"/>
</dbReference>
<reference evidence="1 2" key="1">
    <citation type="journal article" date="2020" name="Cell">
        <title>Large-Scale Comparative Analyses of Tick Genomes Elucidate Their Genetic Diversity and Vector Capacities.</title>
        <authorList>
            <consortium name="Tick Genome and Microbiome Consortium (TIGMIC)"/>
            <person name="Jia N."/>
            <person name="Wang J."/>
            <person name="Shi W."/>
            <person name="Du L."/>
            <person name="Sun Y."/>
            <person name="Zhan W."/>
            <person name="Jiang J.F."/>
            <person name="Wang Q."/>
            <person name="Zhang B."/>
            <person name="Ji P."/>
            <person name="Bell-Sakyi L."/>
            <person name="Cui X.M."/>
            <person name="Yuan T.T."/>
            <person name="Jiang B.G."/>
            <person name="Yang W.F."/>
            <person name="Lam T.T."/>
            <person name="Chang Q.C."/>
            <person name="Ding S.J."/>
            <person name="Wang X.J."/>
            <person name="Zhu J.G."/>
            <person name="Ruan X.D."/>
            <person name="Zhao L."/>
            <person name="Wei J.T."/>
            <person name="Ye R.Z."/>
            <person name="Que T.C."/>
            <person name="Du C.H."/>
            <person name="Zhou Y.H."/>
            <person name="Cheng J.X."/>
            <person name="Dai P.F."/>
            <person name="Guo W.B."/>
            <person name="Han X.H."/>
            <person name="Huang E.J."/>
            <person name="Li L.F."/>
            <person name="Wei W."/>
            <person name="Gao Y.C."/>
            <person name="Liu J.Z."/>
            <person name="Shao H.Z."/>
            <person name="Wang X."/>
            <person name="Wang C.C."/>
            <person name="Yang T.C."/>
            <person name="Huo Q.B."/>
            <person name="Li W."/>
            <person name="Chen H.Y."/>
            <person name="Chen S.E."/>
            <person name="Zhou L.G."/>
            <person name="Ni X.B."/>
            <person name="Tian J.H."/>
            <person name="Sheng Y."/>
            <person name="Liu T."/>
            <person name="Pan Y.S."/>
            <person name="Xia L.Y."/>
            <person name="Li J."/>
            <person name="Zhao F."/>
            <person name="Cao W.C."/>
        </authorList>
    </citation>
    <scope>NUCLEOTIDE SEQUENCE [LARGE SCALE GENOMIC DNA]</scope>
    <source>
        <strain evidence="1">Iper-2018</strain>
    </source>
</reference>
<dbReference type="Proteomes" id="UP000805193">
    <property type="component" value="Unassembled WGS sequence"/>
</dbReference>
<evidence type="ECO:0000313" key="1">
    <source>
        <dbReference type="EMBL" id="KAG0442818.1"/>
    </source>
</evidence>
<sequence>MIRYLVRAHRCPLERRISVRTCGPLYRQWKQTKSWYRRAPEDGIEVDVPFVLTRRDDGGGAETRRPLAVLLHGAPGNYRDFSENLIPRLFAGGVDVLAPSFPDLRFSIQNKFFWHSIEERTALLRDFLRQLGITRIDALVAHSAATFLSLRILLERQEPVPTVKSLVLLAPNSHITPSVLKPRWLKSWMAESYRKEILRPLVKAIVLSSCYLGLTPVKPDVENVMLSLITYSKSGYQEGDKLLEAVARMKLPTLVAISRNDRLLSYSLFVEVCAVLGASEADMWHFDGDGRMLRPGKLDSWLKVLNFEKGSHYPFVKHPDVCADEILQLLQRRPPSS</sequence>